<protein>
    <recommendedName>
        <fullName evidence="1">PIN domain-containing protein</fullName>
    </recommendedName>
</protein>
<evidence type="ECO:0000313" key="2">
    <source>
        <dbReference type="EMBL" id="GAA4415705.1"/>
    </source>
</evidence>
<dbReference type="InterPro" id="IPR002850">
    <property type="entry name" value="PIN_toxin-like"/>
</dbReference>
<feature type="domain" description="PIN" evidence="1">
    <location>
        <begin position="7"/>
        <end position="119"/>
    </location>
</feature>
<dbReference type="PANTHER" id="PTHR34610:SF3">
    <property type="entry name" value="SSL7007 PROTEIN"/>
    <property type="match status" value="1"/>
</dbReference>
<dbReference type="SMART" id="SM00670">
    <property type="entry name" value="PINc"/>
    <property type="match status" value="1"/>
</dbReference>
<organism evidence="2 3">
    <name type="scientific">Nibrella viscosa</name>
    <dbReference type="NCBI Taxonomy" id="1084524"/>
    <lineage>
        <taxon>Bacteria</taxon>
        <taxon>Pseudomonadati</taxon>
        <taxon>Bacteroidota</taxon>
        <taxon>Cytophagia</taxon>
        <taxon>Cytophagales</taxon>
        <taxon>Spirosomataceae</taxon>
        <taxon>Nibrella</taxon>
    </lineage>
</organism>
<dbReference type="NCBIfam" id="TIGR00305">
    <property type="entry name" value="putative toxin-antitoxin system toxin component, PIN family"/>
    <property type="match status" value="1"/>
</dbReference>
<evidence type="ECO:0000259" key="1">
    <source>
        <dbReference type="SMART" id="SM00670"/>
    </source>
</evidence>
<proteinExistence type="predicted"/>
<dbReference type="Proteomes" id="UP001500936">
    <property type="component" value="Unassembled WGS sequence"/>
</dbReference>
<accession>A0ABP8KTW5</accession>
<reference evidence="3" key="1">
    <citation type="journal article" date="2019" name="Int. J. Syst. Evol. Microbiol.">
        <title>The Global Catalogue of Microorganisms (GCM) 10K type strain sequencing project: providing services to taxonomists for standard genome sequencing and annotation.</title>
        <authorList>
            <consortium name="The Broad Institute Genomics Platform"/>
            <consortium name="The Broad Institute Genome Sequencing Center for Infectious Disease"/>
            <person name="Wu L."/>
            <person name="Ma J."/>
        </authorList>
    </citation>
    <scope>NUCLEOTIDE SEQUENCE [LARGE SCALE GENOMIC DNA]</scope>
    <source>
        <strain evidence="3">JCM 17925</strain>
    </source>
</reference>
<dbReference type="RefSeq" id="WP_345270446.1">
    <property type="nucleotide sequence ID" value="NZ_BAABHB010000013.1"/>
</dbReference>
<comment type="caution">
    <text evidence="2">The sequence shown here is derived from an EMBL/GenBank/DDBJ whole genome shotgun (WGS) entry which is preliminary data.</text>
</comment>
<keyword evidence="3" id="KW-1185">Reference proteome</keyword>
<gene>
    <name evidence="2" type="ORF">GCM10023187_46430</name>
</gene>
<dbReference type="PANTHER" id="PTHR34610">
    <property type="entry name" value="SSL7007 PROTEIN"/>
    <property type="match status" value="1"/>
</dbReference>
<dbReference type="EMBL" id="BAABHB010000013">
    <property type="protein sequence ID" value="GAA4415705.1"/>
    <property type="molecule type" value="Genomic_DNA"/>
</dbReference>
<sequence>MSGRKSSKVIFDKNIWISFLIGKRLQTIKDLIAAQQIVIVLSEQLLLELQLVAERPKLRKHFPAQKVEELFTFLRTVGQIYQPANKNQLSRDPKDNFLLDLAETAKADYLVTGDKDLLVLNPFKKTQIVTPADFEVAVTKTSR</sequence>
<dbReference type="Pfam" id="PF13470">
    <property type="entry name" value="PIN_3"/>
    <property type="match status" value="1"/>
</dbReference>
<name>A0ABP8KTW5_9BACT</name>
<dbReference type="SUPFAM" id="SSF88723">
    <property type="entry name" value="PIN domain-like"/>
    <property type="match status" value="1"/>
</dbReference>
<dbReference type="InterPro" id="IPR002716">
    <property type="entry name" value="PIN_dom"/>
</dbReference>
<evidence type="ECO:0000313" key="3">
    <source>
        <dbReference type="Proteomes" id="UP001500936"/>
    </source>
</evidence>
<dbReference type="InterPro" id="IPR029060">
    <property type="entry name" value="PIN-like_dom_sf"/>
</dbReference>